<sequence>MPITSDNNDDDDAASGRQMLEELVITDSSGQDLSTHSSSQLESLPAELRDLILSHIPDLPTLRALVRASPTMHAQYRTNRDALLRACLARELDGCFVDAYACLKSHVASFGEERTDETIQTFLERYRSWPGDRIQLAAWTRSMPAPAAGWRRFMSQLSGLLCKRFAIWALENLARAASGVAFTEKASVQVADINLATKEAELVQAQQQPVLSKSELRRIFSALYQYEMFLGVFDPWQVDAIACIDVFIRQKYTAILDEIQQDLCDESSKYRVRGFHLKGPPLTKKWYDDYIDGTTSRGLQVAARILQVTDHDTLVAVMSKSLTLWFRLWDEDDLMPNLTARDEAEMRRDLMDFAGDDGPPGGPPLAWVLLWDGRYANLYGGYTPASTKSWGYVMWDERQWDELGAKDLIQKQWEEIEPDYIDMMERDYGWCPPIQWYDCEDTA</sequence>
<comment type="caution">
    <text evidence="1">The sequence shown here is derived from an EMBL/GenBank/DDBJ whole genome shotgun (WGS) entry which is preliminary data.</text>
</comment>
<evidence type="ECO:0008006" key="3">
    <source>
        <dbReference type="Google" id="ProtNLM"/>
    </source>
</evidence>
<evidence type="ECO:0000313" key="1">
    <source>
        <dbReference type="EMBL" id="KAK4143934.1"/>
    </source>
</evidence>
<dbReference type="AlphaFoldDB" id="A0AAN6ZN96"/>
<dbReference type="EMBL" id="MU853581">
    <property type="protein sequence ID" value="KAK4143934.1"/>
    <property type="molecule type" value="Genomic_DNA"/>
</dbReference>
<gene>
    <name evidence="1" type="ORF">C8A04DRAFT_36980</name>
</gene>
<reference evidence="1" key="2">
    <citation type="submission" date="2023-05" db="EMBL/GenBank/DDBJ databases">
        <authorList>
            <consortium name="Lawrence Berkeley National Laboratory"/>
            <person name="Steindorff A."/>
            <person name="Hensen N."/>
            <person name="Bonometti L."/>
            <person name="Westerberg I."/>
            <person name="Brannstrom I.O."/>
            <person name="Guillou S."/>
            <person name="Cros-Aarteil S."/>
            <person name="Calhoun S."/>
            <person name="Haridas S."/>
            <person name="Kuo A."/>
            <person name="Mondo S."/>
            <person name="Pangilinan J."/>
            <person name="Riley R."/>
            <person name="Labutti K."/>
            <person name="Andreopoulos B."/>
            <person name="Lipzen A."/>
            <person name="Chen C."/>
            <person name="Yanf M."/>
            <person name="Daum C."/>
            <person name="Ng V."/>
            <person name="Clum A."/>
            <person name="Ohm R."/>
            <person name="Martin F."/>
            <person name="Silar P."/>
            <person name="Natvig D."/>
            <person name="Lalanne C."/>
            <person name="Gautier V."/>
            <person name="Ament-Velasquez S.L."/>
            <person name="Kruys A."/>
            <person name="Hutchinson M.I."/>
            <person name="Powell A.J."/>
            <person name="Barry K."/>
            <person name="Miller A.N."/>
            <person name="Grigoriev I.V."/>
            <person name="Debuchy R."/>
            <person name="Gladieux P."/>
            <person name="Thoren M.H."/>
            <person name="Johannesson H."/>
        </authorList>
    </citation>
    <scope>NUCLEOTIDE SEQUENCE</scope>
    <source>
        <strain evidence="1">CBS 141.50</strain>
    </source>
</reference>
<proteinExistence type="predicted"/>
<name>A0AAN6ZN96_9PEZI</name>
<keyword evidence="2" id="KW-1185">Reference proteome</keyword>
<organism evidence="1 2">
    <name type="scientific">Dichotomopilus funicola</name>
    <dbReference type="NCBI Taxonomy" id="1934379"/>
    <lineage>
        <taxon>Eukaryota</taxon>
        <taxon>Fungi</taxon>
        <taxon>Dikarya</taxon>
        <taxon>Ascomycota</taxon>
        <taxon>Pezizomycotina</taxon>
        <taxon>Sordariomycetes</taxon>
        <taxon>Sordariomycetidae</taxon>
        <taxon>Sordariales</taxon>
        <taxon>Chaetomiaceae</taxon>
        <taxon>Dichotomopilus</taxon>
    </lineage>
</organism>
<dbReference type="Proteomes" id="UP001302676">
    <property type="component" value="Unassembled WGS sequence"/>
</dbReference>
<dbReference type="GeneID" id="87820334"/>
<accession>A0AAN6ZN96</accession>
<protein>
    <recommendedName>
        <fullName evidence="3">F-box domain-containing protein</fullName>
    </recommendedName>
</protein>
<dbReference type="RefSeq" id="XP_062637305.1">
    <property type="nucleotide sequence ID" value="XM_062783721.1"/>
</dbReference>
<reference evidence="1" key="1">
    <citation type="journal article" date="2023" name="Mol. Phylogenet. Evol.">
        <title>Genome-scale phylogeny and comparative genomics of the fungal order Sordariales.</title>
        <authorList>
            <person name="Hensen N."/>
            <person name="Bonometti L."/>
            <person name="Westerberg I."/>
            <person name="Brannstrom I.O."/>
            <person name="Guillou S."/>
            <person name="Cros-Aarteil S."/>
            <person name="Calhoun S."/>
            <person name="Haridas S."/>
            <person name="Kuo A."/>
            <person name="Mondo S."/>
            <person name="Pangilinan J."/>
            <person name="Riley R."/>
            <person name="LaButti K."/>
            <person name="Andreopoulos B."/>
            <person name="Lipzen A."/>
            <person name="Chen C."/>
            <person name="Yan M."/>
            <person name="Daum C."/>
            <person name="Ng V."/>
            <person name="Clum A."/>
            <person name="Steindorff A."/>
            <person name="Ohm R.A."/>
            <person name="Martin F."/>
            <person name="Silar P."/>
            <person name="Natvig D.O."/>
            <person name="Lalanne C."/>
            <person name="Gautier V."/>
            <person name="Ament-Velasquez S.L."/>
            <person name="Kruys A."/>
            <person name="Hutchinson M.I."/>
            <person name="Powell A.J."/>
            <person name="Barry K."/>
            <person name="Miller A.N."/>
            <person name="Grigoriev I.V."/>
            <person name="Debuchy R."/>
            <person name="Gladieux P."/>
            <person name="Hiltunen Thoren M."/>
            <person name="Johannesson H."/>
        </authorList>
    </citation>
    <scope>NUCLEOTIDE SEQUENCE</scope>
    <source>
        <strain evidence="1">CBS 141.50</strain>
    </source>
</reference>
<evidence type="ECO:0000313" key="2">
    <source>
        <dbReference type="Proteomes" id="UP001302676"/>
    </source>
</evidence>